<sequence>MSKKSIAGVLCLLVISGSVMARGDGADTVFNKKHVTAIMQKVFNWQLSNPVVKNANNGDDWARAVFYAGIMRAYKYTKEPAYLGAAVKWSESLNYQLAKRLRHADDHTRGQTFLEIYEYKKDKAMIAHTRAVYDSLIATPKKGRDEWWWCDALFMSPPVLAHLAKITGDTRYSNFMSEMWWDTTDFLFDREENLFYRDKSYFDRKTANGKKIFWSRGNGWVMGGLVQVLEYLPKKDPNYSKYVELYKKMAAKLVTLQQPDGFWRPSLLDAQEVTNKEASGTSFFVFSLAWGINHKLLDAATYKPAVKKGWKALTEIVEPSGKLTWVQQIGAKPETVKQTDNQEYGSGAFLMAGTEMMKLKK</sequence>
<organism evidence="3 4">
    <name type="scientific">Hufsiella ginkgonis</name>
    <dbReference type="NCBI Taxonomy" id="2695274"/>
    <lineage>
        <taxon>Bacteria</taxon>
        <taxon>Pseudomonadati</taxon>
        <taxon>Bacteroidota</taxon>
        <taxon>Sphingobacteriia</taxon>
        <taxon>Sphingobacteriales</taxon>
        <taxon>Sphingobacteriaceae</taxon>
        <taxon>Hufsiella</taxon>
    </lineage>
</organism>
<feature type="signal peptide" evidence="2">
    <location>
        <begin position="1"/>
        <end position="21"/>
    </location>
</feature>
<evidence type="ECO:0000313" key="4">
    <source>
        <dbReference type="Proteomes" id="UP000451233"/>
    </source>
</evidence>
<evidence type="ECO:0000256" key="1">
    <source>
        <dbReference type="ARBA" id="ARBA00022801"/>
    </source>
</evidence>
<protein>
    <recommendedName>
        <fullName evidence="5">Glycoside hydrolase family 88 protein</fullName>
    </recommendedName>
</protein>
<dbReference type="Gene3D" id="1.50.10.10">
    <property type="match status" value="1"/>
</dbReference>
<dbReference type="PANTHER" id="PTHR33886:SF8">
    <property type="entry name" value="UNSATURATED RHAMNOGALACTURONAN HYDROLASE (EUROFUNG)"/>
    <property type="match status" value="1"/>
</dbReference>
<dbReference type="Pfam" id="PF07470">
    <property type="entry name" value="Glyco_hydro_88"/>
    <property type="match status" value="1"/>
</dbReference>
<reference evidence="3 4" key="1">
    <citation type="submission" date="2019-11" db="EMBL/GenBank/DDBJ databases">
        <title>Pedobacter sp. HMF7056 Genome sequencing and assembly.</title>
        <authorList>
            <person name="Kang H."/>
            <person name="Kim H."/>
            <person name="Joh K."/>
        </authorList>
    </citation>
    <scope>NUCLEOTIDE SEQUENCE [LARGE SCALE GENOMIC DNA]</scope>
    <source>
        <strain evidence="3 4">HMF7056</strain>
    </source>
</reference>
<dbReference type="EMBL" id="WVHS01000004">
    <property type="protein sequence ID" value="MXV17054.1"/>
    <property type="molecule type" value="Genomic_DNA"/>
</dbReference>
<evidence type="ECO:0008006" key="5">
    <source>
        <dbReference type="Google" id="ProtNLM"/>
    </source>
</evidence>
<dbReference type="PANTHER" id="PTHR33886">
    <property type="entry name" value="UNSATURATED RHAMNOGALACTURONAN HYDROLASE (EUROFUNG)"/>
    <property type="match status" value="1"/>
</dbReference>
<keyword evidence="1" id="KW-0378">Hydrolase</keyword>
<dbReference type="AlphaFoldDB" id="A0A7K1Y1C8"/>
<evidence type="ECO:0000313" key="3">
    <source>
        <dbReference type="EMBL" id="MXV17054.1"/>
    </source>
</evidence>
<proteinExistence type="predicted"/>
<dbReference type="GO" id="GO:0005975">
    <property type="term" value="P:carbohydrate metabolic process"/>
    <property type="evidence" value="ECO:0007669"/>
    <property type="project" value="InterPro"/>
</dbReference>
<gene>
    <name evidence="3" type="ORF">GS398_17270</name>
</gene>
<feature type="chain" id="PRO_5029588676" description="Glycoside hydrolase family 88 protein" evidence="2">
    <location>
        <begin position="22"/>
        <end position="361"/>
    </location>
</feature>
<name>A0A7K1Y1C8_9SPHI</name>
<dbReference type="InterPro" id="IPR012341">
    <property type="entry name" value="6hp_glycosidase-like_sf"/>
</dbReference>
<accession>A0A7K1Y1C8</accession>
<dbReference type="InterPro" id="IPR052043">
    <property type="entry name" value="PolySaccharide_Degr_Enz"/>
</dbReference>
<dbReference type="InterPro" id="IPR010905">
    <property type="entry name" value="Glyco_hydro_88"/>
</dbReference>
<keyword evidence="4" id="KW-1185">Reference proteome</keyword>
<comment type="caution">
    <text evidence="3">The sequence shown here is derived from an EMBL/GenBank/DDBJ whole genome shotgun (WGS) entry which is preliminary data.</text>
</comment>
<dbReference type="Proteomes" id="UP000451233">
    <property type="component" value="Unassembled WGS sequence"/>
</dbReference>
<dbReference type="SUPFAM" id="SSF48208">
    <property type="entry name" value="Six-hairpin glycosidases"/>
    <property type="match status" value="1"/>
</dbReference>
<dbReference type="GO" id="GO:0016787">
    <property type="term" value="F:hydrolase activity"/>
    <property type="evidence" value="ECO:0007669"/>
    <property type="project" value="UniProtKB-KW"/>
</dbReference>
<evidence type="ECO:0000256" key="2">
    <source>
        <dbReference type="SAM" id="SignalP"/>
    </source>
</evidence>
<keyword evidence="2" id="KW-0732">Signal</keyword>
<dbReference type="RefSeq" id="WP_160908063.1">
    <property type="nucleotide sequence ID" value="NZ_WVHS01000004.1"/>
</dbReference>
<dbReference type="InterPro" id="IPR008928">
    <property type="entry name" value="6-hairpin_glycosidase_sf"/>
</dbReference>